<dbReference type="AlphaFoldDB" id="A0ABD1F7N6"/>
<evidence type="ECO:0000256" key="1">
    <source>
        <dbReference type="ARBA" id="ARBA00038097"/>
    </source>
</evidence>
<dbReference type="PRINTS" id="PR00111">
    <property type="entry name" value="ABHYDROLASE"/>
</dbReference>
<protein>
    <recommendedName>
        <fullName evidence="2">AB hydrolase-1 domain-containing protein</fullName>
    </recommendedName>
</protein>
<dbReference type="InterPro" id="IPR029058">
    <property type="entry name" value="AB_hydrolase_fold"/>
</dbReference>
<dbReference type="PANTHER" id="PTHR42886:SF29">
    <property type="entry name" value="PUMMELIG, ISOFORM A"/>
    <property type="match status" value="1"/>
</dbReference>
<dbReference type="Gene3D" id="3.40.50.1820">
    <property type="entry name" value="alpha/beta hydrolase"/>
    <property type="match status" value="1"/>
</dbReference>
<name>A0ABD1F7N6_HYPHA</name>
<evidence type="ECO:0000313" key="3">
    <source>
        <dbReference type="EMBL" id="KAL1513602.1"/>
    </source>
</evidence>
<evidence type="ECO:0000313" key="4">
    <source>
        <dbReference type="Proteomes" id="UP001566132"/>
    </source>
</evidence>
<dbReference type="EMBL" id="JBDJPC010000002">
    <property type="protein sequence ID" value="KAL1513602.1"/>
    <property type="molecule type" value="Genomic_DNA"/>
</dbReference>
<dbReference type="Pfam" id="PF00561">
    <property type="entry name" value="Abhydrolase_1"/>
    <property type="match status" value="1"/>
</dbReference>
<proteinExistence type="inferred from homology"/>
<evidence type="ECO:0000259" key="2">
    <source>
        <dbReference type="Pfam" id="PF00561"/>
    </source>
</evidence>
<reference evidence="3 4" key="1">
    <citation type="submission" date="2024-05" db="EMBL/GenBank/DDBJ databases">
        <title>Genetic variation in Jamaican populations of the coffee berry borer (Hypothenemus hampei).</title>
        <authorList>
            <person name="Errbii M."/>
            <person name="Myrie A."/>
        </authorList>
    </citation>
    <scope>NUCLEOTIDE SEQUENCE [LARGE SCALE GENOMIC DNA]</scope>
    <source>
        <strain evidence="3">JA-Hopewell-2020-01-JO</strain>
        <tissue evidence="3">Whole body</tissue>
    </source>
</reference>
<comment type="similarity">
    <text evidence="1">Belongs to the peptidase S33 family. ABHD4/ABHD5 subfamily.</text>
</comment>
<dbReference type="PANTHER" id="PTHR42886">
    <property type="entry name" value="RE40534P-RELATED"/>
    <property type="match status" value="1"/>
</dbReference>
<dbReference type="SUPFAM" id="SSF53474">
    <property type="entry name" value="alpha/beta-Hydrolases"/>
    <property type="match status" value="1"/>
</dbReference>
<gene>
    <name evidence="3" type="ORF">ABEB36_002993</name>
</gene>
<organism evidence="3 4">
    <name type="scientific">Hypothenemus hampei</name>
    <name type="common">Coffee berry borer</name>
    <dbReference type="NCBI Taxonomy" id="57062"/>
    <lineage>
        <taxon>Eukaryota</taxon>
        <taxon>Metazoa</taxon>
        <taxon>Ecdysozoa</taxon>
        <taxon>Arthropoda</taxon>
        <taxon>Hexapoda</taxon>
        <taxon>Insecta</taxon>
        <taxon>Pterygota</taxon>
        <taxon>Neoptera</taxon>
        <taxon>Endopterygota</taxon>
        <taxon>Coleoptera</taxon>
        <taxon>Polyphaga</taxon>
        <taxon>Cucujiformia</taxon>
        <taxon>Curculionidae</taxon>
        <taxon>Scolytinae</taxon>
        <taxon>Hypothenemus</taxon>
    </lineage>
</organism>
<feature type="domain" description="AB hydrolase-1" evidence="2">
    <location>
        <begin position="64"/>
        <end position="316"/>
    </location>
</feature>
<dbReference type="InterPro" id="IPR000073">
    <property type="entry name" value="AB_hydrolase_1"/>
</dbReference>
<dbReference type="Proteomes" id="UP001566132">
    <property type="component" value="Unassembled WGS sequence"/>
</dbReference>
<accession>A0ABD1F7N6</accession>
<keyword evidence="4" id="KW-1185">Reference proteome</keyword>
<sequence length="377" mass="43096">MPESCQKRGWWTKYSENRLIEIENNILSVVKTTFRTWFVPIGRIVGEDDKIWTMTLNEQSENTPLVLLHGFAAALGFWCKNFDEIAKDRPVYAIDLLGFGRSSRPSFARDCETAENQWVSALEEWRKQMNLEKFILLGHSFGGYLATSYAIKHPERVRHLILADPWGFAEKSTNFKINRVMSVVLFPFKFFNPLATIRALGPWGPNVVRRLRGDIASRYEDTFENTDIISEYIYQCNSQYPSGETAFTSFLHGVGSCKNPMVNRYDTIHTSIPITVIYGENSWIEKLSGVILKEKRQNVSYVNIDIIPDAGHHLYSDQPKLFNQLVKQACTLADNFQDTKDAQISFLLKGSLTNDNEQALIAANAENSKEEEIEEAI</sequence>
<comment type="caution">
    <text evidence="3">The sequence shown here is derived from an EMBL/GenBank/DDBJ whole genome shotgun (WGS) entry which is preliminary data.</text>
</comment>